<dbReference type="Gene3D" id="3.40.630.30">
    <property type="match status" value="1"/>
</dbReference>
<protein>
    <submittedName>
        <fullName evidence="2">Acetyltransferase (GNAT) family protein</fullName>
    </submittedName>
</protein>
<evidence type="ECO:0000313" key="2">
    <source>
        <dbReference type="EMBL" id="PTQ96948.1"/>
    </source>
</evidence>
<name>A0A2T5JA64_9SPHI</name>
<evidence type="ECO:0000259" key="1">
    <source>
        <dbReference type="PROSITE" id="PS51186"/>
    </source>
</evidence>
<dbReference type="Pfam" id="PF00583">
    <property type="entry name" value="Acetyltransf_1"/>
    <property type="match status" value="1"/>
</dbReference>
<feature type="domain" description="N-acetyltransferase" evidence="1">
    <location>
        <begin position="1"/>
        <end position="170"/>
    </location>
</feature>
<dbReference type="OrthoDB" id="9796381at2"/>
<dbReference type="AlphaFoldDB" id="A0A2T5JA64"/>
<dbReference type="SUPFAM" id="SSF55729">
    <property type="entry name" value="Acyl-CoA N-acyltransferases (Nat)"/>
    <property type="match status" value="1"/>
</dbReference>
<dbReference type="PROSITE" id="PS51186">
    <property type="entry name" value="GNAT"/>
    <property type="match status" value="1"/>
</dbReference>
<dbReference type="EMBL" id="QAOQ01000004">
    <property type="protein sequence ID" value="PTQ96948.1"/>
    <property type="molecule type" value="Genomic_DNA"/>
</dbReference>
<reference evidence="2 3" key="1">
    <citation type="submission" date="2018-04" db="EMBL/GenBank/DDBJ databases">
        <title>Genomic Encyclopedia of Archaeal and Bacterial Type Strains, Phase II (KMG-II): from individual species to whole genera.</title>
        <authorList>
            <person name="Goeker M."/>
        </authorList>
    </citation>
    <scope>NUCLEOTIDE SEQUENCE [LARGE SCALE GENOMIC DNA]</scope>
    <source>
        <strain evidence="2 3">DSM 26809</strain>
    </source>
</reference>
<dbReference type="InterPro" id="IPR000182">
    <property type="entry name" value="GNAT_dom"/>
</dbReference>
<dbReference type="GO" id="GO:0016747">
    <property type="term" value="F:acyltransferase activity, transferring groups other than amino-acyl groups"/>
    <property type="evidence" value="ECO:0007669"/>
    <property type="project" value="InterPro"/>
</dbReference>
<accession>A0A2T5JA64</accession>
<comment type="caution">
    <text evidence="2">The sequence shown here is derived from an EMBL/GenBank/DDBJ whole genome shotgun (WGS) entry which is preliminary data.</text>
</comment>
<sequence>MKPVSRAAIDDAVELTELVNNAYRGESSKKGWTTEAHLLGGQRVDVETMTGYLLNPAIMILKYVNTDHHITGCVYLQVRNQKLYLGMLSVNPNEQANGIGRQLLHEAELLAFQLECTAITMTVISSRKELLDWYIRRGYKPTGEVIPFHNDEKFGIPKEVIQLLVLDKEI</sequence>
<organism evidence="2 3">
    <name type="scientific">Mucilaginibacter yixingensis</name>
    <dbReference type="NCBI Taxonomy" id="1295612"/>
    <lineage>
        <taxon>Bacteria</taxon>
        <taxon>Pseudomonadati</taxon>
        <taxon>Bacteroidota</taxon>
        <taxon>Sphingobacteriia</taxon>
        <taxon>Sphingobacteriales</taxon>
        <taxon>Sphingobacteriaceae</taxon>
        <taxon>Mucilaginibacter</taxon>
    </lineage>
</organism>
<dbReference type="RefSeq" id="WP_107828886.1">
    <property type="nucleotide sequence ID" value="NZ_CP160205.1"/>
</dbReference>
<dbReference type="CDD" id="cd04301">
    <property type="entry name" value="NAT_SF"/>
    <property type="match status" value="1"/>
</dbReference>
<gene>
    <name evidence="2" type="ORF">C8P68_104442</name>
</gene>
<dbReference type="InterPro" id="IPR016181">
    <property type="entry name" value="Acyl_CoA_acyltransferase"/>
</dbReference>
<proteinExistence type="predicted"/>
<evidence type="ECO:0000313" key="3">
    <source>
        <dbReference type="Proteomes" id="UP000244168"/>
    </source>
</evidence>
<dbReference type="Proteomes" id="UP000244168">
    <property type="component" value="Unassembled WGS sequence"/>
</dbReference>
<keyword evidence="3" id="KW-1185">Reference proteome</keyword>
<keyword evidence="2" id="KW-0808">Transferase</keyword>